<proteinExistence type="inferred from homology"/>
<sequence>MDLNRSFQTTRRFRSAAADRLLRMLPTHGQSQYDSSGSSTAACDELSEDDIFWMDDLILSNLSHTNDRSSPRSLSTTPLHIQRKTLLIILSESFGILGVLREHRARSNFDHKRVLEGSAASSSRTIPKESNEQSNPTAGRYHQSMPVTVPVLTAAMIKRHHHWELDDDDDDDDDEEADDSRTMVPPHEMVAKSLAQSQMAAFSVLEGARRTLKGRDLRQVRNAVFRQTSFLD</sequence>
<accession>A0A218WAB0</accession>
<reference evidence="4" key="1">
    <citation type="journal article" date="2017" name="Plant J.">
        <title>The pomegranate (Punica granatum L.) genome and the genomics of punicalagin biosynthesis.</title>
        <authorList>
            <person name="Qin G."/>
            <person name="Xu C."/>
            <person name="Ming R."/>
            <person name="Tang H."/>
            <person name="Guyot R."/>
            <person name="Kramer E.M."/>
            <person name="Hu Y."/>
            <person name="Yi X."/>
            <person name="Qi Y."/>
            <person name="Xu X."/>
            <person name="Gao Z."/>
            <person name="Pan H."/>
            <person name="Jian J."/>
            <person name="Tian Y."/>
            <person name="Yue Z."/>
            <person name="Xu Y."/>
        </authorList>
    </citation>
    <scope>NUCLEOTIDE SEQUENCE [LARGE SCALE GENOMIC DNA]</scope>
    <source>
        <strain evidence="4">cv. Dabenzi</strain>
    </source>
</reference>
<dbReference type="Proteomes" id="UP000197138">
    <property type="component" value="Unassembled WGS sequence"/>
</dbReference>
<feature type="region of interest" description="Disordered" evidence="2">
    <location>
        <begin position="116"/>
        <end position="145"/>
    </location>
</feature>
<feature type="region of interest" description="Disordered" evidence="2">
    <location>
        <begin position="163"/>
        <end position="183"/>
    </location>
</feature>
<feature type="compositionally biased region" description="Acidic residues" evidence="2">
    <location>
        <begin position="165"/>
        <end position="178"/>
    </location>
</feature>
<evidence type="ECO:0000256" key="2">
    <source>
        <dbReference type="SAM" id="MobiDB-lite"/>
    </source>
</evidence>
<evidence type="ECO:0000313" key="3">
    <source>
        <dbReference type="EMBL" id="OWM69012.1"/>
    </source>
</evidence>
<organism evidence="3 4">
    <name type="scientific">Punica granatum</name>
    <name type="common">Pomegranate</name>
    <dbReference type="NCBI Taxonomy" id="22663"/>
    <lineage>
        <taxon>Eukaryota</taxon>
        <taxon>Viridiplantae</taxon>
        <taxon>Streptophyta</taxon>
        <taxon>Embryophyta</taxon>
        <taxon>Tracheophyta</taxon>
        <taxon>Spermatophyta</taxon>
        <taxon>Magnoliopsida</taxon>
        <taxon>eudicotyledons</taxon>
        <taxon>Gunneridae</taxon>
        <taxon>Pentapetalae</taxon>
        <taxon>rosids</taxon>
        <taxon>malvids</taxon>
        <taxon>Myrtales</taxon>
        <taxon>Lythraceae</taxon>
        <taxon>Punica</taxon>
    </lineage>
</organism>
<dbReference type="GO" id="GO:0010150">
    <property type="term" value="P:leaf senescence"/>
    <property type="evidence" value="ECO:0007669"/>
    <property type="project" value="UniProtKB-ARBA"/>
</dbReference>
<dbReference type="Pfam" id="PF04520">
    <property type="entry name" value="Senescence_reg"/>
    <property type="match status" value="1"/>
</dbReference>
<protein>
    <submittedName>
        <fullName evidence="3">Uncharacterized protein</fullName>
    </submittedName>
</protein>
<dbReference type="InterPro" id="IPR007608">
    <property type="entry name" value="Senescence_reg_S40"/>
</dbReference>
<dbReference type="PANTHER" id="PTHR33083">
    <property type="entry name" value="EXPRESSED PROTEIN"/>
    <property type="match status" value="1"/>
</dbReference>
<gene>
    <name evidence="3" type="ORF">CDL15_Pgr025199</name>
</gene>
<evidence type="ECO:0000256" key="1">
    <source>
        <dbReference type="ARBA" id="ARBA00034773"/>
    </source>
</evidence>
<dbReference type="PANTHER" id="PTHR33083:SF50">
    <property type="entry name" value="PROTEIN S40-7"/>
    <property type="match status" value="1"/>
</dbReference>
<dbReference type="EMBL" id="MTKT01004939">
    <property type="protein sequence ID" value="OWM69012.1"/>
    <property type="molecule type" value="Genomic_DNA"/>
</dbReference>
<evidence type="ECO:0000313" key="4">
    <source>
        <dbReference type="Proteomes" id="UP000197138"/>
    </source>
</evidence>
<name>A0A218WAB0_PUNGR</name>
<comment type="caution">
    <text evidence="3">The sequence shown here is derived from an EMBL/GenBank/DDBJ whole genome shotgun (WGS) entry which is preliminary data.</text>
</comment>
<dbReference type="AlphaFoldDB" id="A0A218WAB0"/>
<comment type="similarity">
    <text evidence="1">Belongs to the senescence regulator S40 family.</text>
</comment>